<protein>
    <submittedName>
        <fullName evidence="5">Uncharacterized protein LOC110974512</fullName>
    </submittedName>
</protein>
<dbReference type="OMA" id="NEMYGLN"/>
<evidence type="ECO:0000256" key="3">
    <source>
        <dbReference type="SAM" id="SignalP"/>
    </source>
</evidence>
<feature type="chain" id="PRO_5034160328" evidence="3">
    <location>
        <begin position="25"/>
        <end position="609"/>
    </location>
</feature>
<evidence type="ECO:0000313" key="4">
    <source>
        <dbReference type="Proteomes" id="UP000694845"/>
    </source>
</evidence>
<organism evidence="4 5">
    <name type="scientific">Acanthaster planci</name>
    <name type="common">Crown-of-thorns starfish</name>
    <dbReference type="NCBI Taxonomy" id="133434"/>
    <lineage>
        <taxon>Eukaryota</taxon>
        <taxon>Metazoa</taxon>
        <taxon>Echinodermata</taxon>
        <taxon>Eleutherozoa</taxon>
        <taxon>Asterozoa</taxon>
        <taxon>Asteroidea</taxon>
        <taxon>Valvatacea</taxon>
        <taxon>Valvatida</taxon>
        <taxon>Acanthasteridae</taxon>
        <taxon>Acanthaster</taxon>
    </lineage>
</organism>
<gene>
    <name evidence="5" type="primary">LOC110974512</name>
</gene>
<feature type="region of interest" description="Disordered" evidence="1">
    <location>
        <begin position="501"/>
        <end position="586"/>
    </location>
</feature>
<dbReference type="RefSeq" id="XP_022081903.1">
    <property type="nucleotide sequence ID" value="XM_022226211.1"/>
</dbReference>
<sequence length="609" mass="65451">MGDTYRVLLLVYGVCLAVTARSSGVGPPRPVASLNDQHQYICSLLPNCTTWCSDCTDRMASKLFDFLNNCDEWKNAPATGYQHVFRCRPSSSYVACICATEDPNCRRCEYSVQNNLVCFSQENGDIHVWPFSEDVAVTSVLLEDMCPTCSCSTKNPTTPQPPTTVTPIPTVHFEEPVPPKPSDRTMTTDAGATQGPDVTVIIGAVVGGGTFLVLVIIGCVCYQRKCQKKNKKPGQEQSEYAYIDSEEMRTLRSQASMMTSQQFVSNDGILPPSGHRIFHNEMYGLNNVGNGATLSDQRPELPGNHPPPSNPPPASYQALNKGQARPADVNAAIGVGQCPRCRQMATDRSATAPLLDRPAGGDNFPAAVDGTKNPYMPLIKNNTCPTPGVAPTEPMCRCHSRPLSECSSVTGSVLSEPQGSHTGPASTLNSTGHESDQRPLSEGSDMQENPYYFKVNPAAEKVNPSAEKEARPSPTSEQYFKLEDAETLPLDSKVNEITPMLPSADDNGNNVALKPVSNDKGLSGVDLSRKLSSGQENDPYMSLQSRGTEEQTLPIPEGTVPSSDSQKETVVRAASSEAGKGFGNGDCLQQTEGQKQGSKICAVSLESTV</sequence>
<dbReference type="OrthoDB" id="10383870at2759"/>
<feature type="region of interest" description="Disordered" evidence="1">
    <location>
        <begin position="407"/>
        <end position="487"/>
    </location>
</feature>
<keyword evidence="2" id="KW-1133">Transmembrane helix</keyword>
<dbReference type="KEGG" id="aplc:110974512"/>
<evidence type="ECO:0000256" key="2">
    <source>
        <dbReference type="SAM" id="Phobius"/>
    </source>
</evidence>
<keyword evidence="2" id="KW-0472">Membrane</keyword>
<reference evidence="5" key="1">
    <citation type="submission" date="2025-08" db="UniProtKB">
        <authorList>
            <consortium name="RefSeq"/>
        </authorList>
    </citation>
    <scope>IDENTIFICATION</scope>
</reference>
<evidence type="ECO:0000256" key="1">
    <source>
        <dbReference type="SAM" id="MobiDB-lite"/>
    </source>
</evidence>
<dbReference type="Proteomes" id="UP000694845">
    <property type="component" value="Unplaced"/>
</dbReference>
<feature type="transmembrane region" description="Helical" evidence="2">
    <location>
        <begin position="200"/>
        <end position="222"/>
    </location>
</feature>
<accession>A0A8B7XM66</accession>
<keyword evidence="2" id="KW-0812">Transmembrane</keyword>
<proteinExistence type="predicted"/>
<feature type="signal peptide" evidence="3">
    <location>
        <begin position="1"/>
        <end position="24"/>
    </location>
</feature>
<feature type="compositionally biased region" description="Polar residues" evidence="1">
    <location>
        <begin position="407"/>
        <end position="432"/>
    </location>
</feature>
<feature type="region of interest" description="Disordered" evidence="1">
    <location>
        <begin position="288"/>
        <end position="325"/>
    </location>
</feature>
<name>A0A8B7XM66_ACAPL</name>
<dbReference type="AlphaFoldDB" id="A0A8B7XM66"/>
<feature type="compositionally biased region" description="Polar residues" evidence="1">
    <location>
        <begin position="530"/>
        <end position="546"/>
    </location>
</feature>
<evidence type="ECO:0000313" key="5">
    <source>
        <dbReference type="RefSeq" id="XP_022081903.1"/>
    </source>
</evidence>
<keyword evidence="4" id="KW-1185">Reference proteome</keyword>
<dbReference type="GeneID" id="110974512"/>
<feature type="compositionally biased region" description="Pro residues" evidence="1">
    <location>
        <begin position="304"/>
        <end position="314"/>
    </location>
</feature>
<keyword evidence="3" id="KW-0732">Signal</keyword>